<sequence>MLDEHMGPIKKYSILTVGAVVLALANYVFKFPNHFSFGGVAGFAVILSGMFGGSASTYTFVINMLLLLIAFPILGKEVAQYVYPIDKPITNQPVLELVFSFMLLAVCSAIFFFMDASSGGTDIIALILKKYTSVSIGMALLLVDFAVVLISFFVYNPTVGLFSFAGFLAKSFFIDSVIESLNLCKYFTIVSDNADTICDYIHKELNHSATIMSAEGSYSHEPKKVIMTVVNRDQALKLRKFVRSVEPHAFMMITNSSEIIGKGFRNTM</sequence>
<dbReference type="EMBL" id="QSVQ01000020">
    <property type="protein sequence ID" value="RGO47683.1"/>
    <property type="molecule type" value="Genomic_DNA"/>
</dbReference>
<keyword evidence="5 6" id="KW-0472">Membrane</keyword>
<dbReference type="Proteomes" id="UP000261055">
    <property type="component" value="Unassembled WGS sequence"/>
</dbReference>
<dbReference type="RefSeq" id="WP_117614114.1">
    <property type="nucleotide sequence ID" value="NZ_QSVQ01000020.1"/>
</dbReference>
<feature type="transmembrane region" description="Helical" evidence="6">
    <location>
        <begin position="35"/>
        <end position="51"/>
    </location>
</feature>
<evidence type="ECO:0000256" key="5">
    <source>
        <dbReference type="ARBA" id="ARBA00023136"/>
    </source>
</evidence>
<evidence type="ECO:0000256" key="1">
    <source>
        <dbReference type="ARBA" id="ARBA00004651"/>
    </source>
</evidence>
<dbReference type="Gene3D" id="3.30.70.120">
    <property type="match status" value="1"/>
</dbReference>
<dbReference type="CDD" id="cd16380">
    <property type="entry name" value="YitT_C"/>
    <property type="match status" value="1"/>
</dbReference>
<dbReference type="Pfam" id="PF02588">
    <property type="entry name" value="YitT_membrane"/>
    <property type="match status" value="1"/>
</dbReference>
<dbReference type="InterPro" id="IPR015867">
    <property type="entry name" value="N-reg_PII/ATP_PRibTrfase_C"/>
</dbReference>
<keyword evidence="2" id="KW-1003">Cell membrane</keyword>
<comment type="subcellular location">
    <subcellularLocation>
        <location evidence="1">Cell membrane</location>
        <topology evidence="1">Multi-pass membrane protein</topology>
    </subcellularLocation>
</comment>
<dbReference type="InterPro" id="IPR003740">
    <property type="entry name" value="YitT"/>
</dbReference>
<dbReference type="Pfam" id="PF10035">
    <property type="entry name" value="DUF2179"/>
    <property type="match status" value="1"/>
</dbReference>
<dbReference type="PIRSF" id="PIRSF006483">
    <property type="entry name" value="Membrane_protein_YitT"/>
    <property type="match status" value="1"/>
</dbReference>
<evidence type="ECO:0000313" key="9">
    <source>
        <dbReference type="Proteomes" id="UP000261055"/>
    </source>
</evidence>
<evidence type="ECO:0000259" key="7">
    <source>
        <dbReference type="Pfam" id="PF10035"/>
    </source>
</evidence>
<comment type="caution">
    <text evidence="8">The sequence shown here is derived from an EMBL/GenBank/DDBJ whole genome shotgun (WGS) entry which is preliminary data.</text>
</comment>
<keyword evidence="3 6" id="KW-0812">Transmembrane</keyword>
<organism evidence="8 9">
    <name type="scientific">Dorea formicigenerans</name>
    <dbReference type="NCBI Taxonomy" id="39486"/>
    <lineage>
        <taxon>Bacteria</taxon>
        <taxon>Bacillati</taxon>
        <taxon>Bacillota</taxon>
        <taxon>Clostridia</taxon>
        <taxon>Lachnospirales</taxon>
        <taxon>Lachnospiraceae</taxon>
        <taxon>Dorea</taxon>
    </lineage>
</organism>
<feature type="transmembrane region" description="Helical" evidence="6">
    <location>
        <begin position="134"/>
        <end position="155"/>
    </location>
</feature>
<protein>
    <submittedName>
        <fullName evidence="8">YitT family protein</fullName>
    </submittedName>
</protein>
<gene>
    <name evidence="8" type="ORF">DXB12_14045</name>
</gene>
<dbReference type="PANTHER" id="PTHR33545:SF5">
    <property type="entry name" value="UPF0750 MEMBRANE PROTEIN YITT"/>
    <property type="match status" value="1"/>
</dbReference>
<keyword evidence="9" id="KW-1185">Reference proteome</keyword>
<evidence type="ECO:0000256" key="4">
    <source>
        <dbReference type="ARBA" id="ARBA00022989"/>
    </source>
</evidence>
<dbReference type="InterPro" id="IPR019264">
    <property type="entry name" value="DUF2179"/>
</dbReference>
<feature type="transmembrane region" description="Helical" evidence="6">
    <location>
        <begin position="94"/>
        <end position="113"/>
    </location>
</feature>
<dbReference type="PANTHER" id="PTHR33545">
    <property type="entry name" value="UPF0750 MEMBRANE PROTEIN YITT-RELATED"/>
    <property type="match status" value="1"/>
</dbReference>
<feature type="transmembrane region" description="Helical" evidence="6">
    <location>
        <begin position="12"/>
        <end position="29"/>
    </location>
</feature>
<keyword evidence="4 6" id="KW-1133">Transmembrane helix</keyword>
<reference evidence="8 9" key="1">
    <citation type="submission" date="2018-08" db="EMBL/GenBank/DDBJ databases">
        <title>A genome reference for cultivated species of the human gut microbiota.</title>
        <authorList>
            <person name="Zou Y."/>
            <person name="Xue W."/>
            <person name="Luo G."/>
        </authorList>
    </citation>
    <scope>NUCLEOTIDE SEQUENCE [LARGE SCALE GENOMIC DNA]</scope>
    <source>
        <strain evidence="8 9">OM02-12</strain>
    </source>
</reference>
<evidence type="ECO:0000256" key="6">
    <source>
        <dbReference type="SAM" id="Phobius"/>
    </source>
</evidence>
<evidence type="ECO:0000256" key="3">
    <source>
        <dbReference type="ARBA" id="ARBA00022692"/>
    </source>
</evidence>
<dbReference type="GO" id="GO:0005886">
    <property type="term" value="C:plasma membrane"/>
    <property type="evidence" value="ECO:0007669"/>
    <property type="project" value="UniProtKB-SubCell"/>
</dbReference>
<evidence type="ECO:0000313" key="8">
    <source>
        <dbReference type="EMBL" id="RGO47683.1"/>
    </source>
</evidence>
<feature type="transmembrane region" description="Helical" evidence="6">
    <location>
        <begin position="58"/>
        <end position="74"/>
    </location>
</feature>
<evidence type="ECO:0000256" key="2">
    <source>
        <dbReference type="ARBA" id="ARBA00022475"/>
    </source>
</evidence>
<accession>A0A3E5GPK7</accession>
<proteinExistence type="predicted"/>
<dbReference type="AlphaFoldDB" id="A0A3E5GPK7"/>
<dbReference type="InterPro" id="IPR051461">
    <property type="entry name" value="UPF0750_membrane"/>
</dbReference>
<feature type="domain" description="DUF2179" evidence="7">
    <location>
        <begin position="207"/>
        <end position="261"/>
    </location>
</feature>
<name>A0A3E5GPK7_9FIRM</name>